<keyword evidence="8" id="KW-0472">Membrane</keyword>
<dbReference type="EMBL" id="CDSF01000001">
    <property type="protein sequence ID" value="CEO94346.1"/>
    <property type="molecule type" value="Genomic_DNA"/>
</dbReference>
<dbReference type="InterPro" id="IPR027640">
    <property type="entry name" value="Kinesin-like_fam"/>
</dbReference>
<dbReference type="AlphaFoldDB" id="A0A0G4IGK4"/>
<keyword evidence="8" id="KW-1133">Transmembrane helix</keyword>
<evidence type="ECO:0000256" key="6">
    <source>
        <dbReference type="RuleBase" id="RU000394"/>
    </source>
</evidence>
<dbReference type="GO" id="GO:0003777">
    <property type="term" value="F:microtubule motor activity"/>
    <property type="evidence" value="ECO:0007669"/>
    <property type="project" value="InterPro"/>
</dbReference>
<evidence type="ECO:0000256" key="7">
    <source>
        <dbReference type="SAM" id="Coils"/>
    </source>
</evidence>
<dbReference type="STRING" id="37360.A0A0G4IGK4"/>
<evidence type="ECO:0000256" key="5">
    <source>
        <dbReference type="PROSITE-ProRule" id="PRU00283"/>
    </source>
</evidence>
<dbReference type="SUPFAM" id="SSF52540">
    <property type="entry name" value="P-loop containing nucleoside triphosphate hydrolases"/>
    <property type="match status" value="1"/>
</dbReference>
<accession>A0A0G4IGK4</accession>
<evidence type="ECO:0000256" key="8">
    <source>
        <dbReference type="SAM" id="Phobius"/>
    </source>
</evidence>
<dbReference type="GO" id="GO:0005874">
    <property type="term" value="C:microtubule"/>
    <property type="evidence" value="ECO:0007669"/>
    <property type="project" value="UniProtKB-KW"/>
</dbReference>
<organism evidence="10 11">
    <name type="scientific">Plasmodiophora brassicae</name>
    <name type="common">Clubroot disease agent</name>
    <dbReference type="NCBI Taxonomy" id="37360"/>
    <lineage>
        <taxon>Eukaryota</taxon>
        <taxon>Sar</taxon>
        <taxon>Rhizaria</taxon>
        <taxon>Endomyxa</taxon>
        <taxon>Phytomyxea</taxon>
        <taxon>Plasmodiophorida</taxon>
        <taxon>Plasmodiophoridae</taxon>
        <taxon>Plasmodiophora</taxon>
    </lineage>
</organism>
<feature type="transmembrane region" description="Helical" evidence="8">
    <location>
        <begin position="88"/>
        <end position="110"/>
    </location>
</feature>
<sequence>MKGPTGGVARDLYMLSSFLCLMLSSASMFLIHQSIKDTGRSYVGEVLPSDSSNPMLLWAGLACAALIALISLVAFIGSLIRSPSVVKFGYILTIIIIILEVGVFCLAYYAEGDFQNAAEKMWNKLKVDDRETFERLYQCSGWEGCRQKFMDSTREVHPNLLKYSAIAMLAFQVITVLLGCIVDRKLSKAPVPYRYPTSTQMIRVAVRLRPLSPDCPRAYRPVGSAPGVCDQIAPVDDDTGRVLQFDYVCPEDGSTTDLYYAFARRVILDACRRGDNGNVFAYGQTCSGKTFTMLGTSGSPGILLLAASDVFAHVASVSSHSRVSLSCSYLEIYNNRINCLLGGGTNLSIDHASSSANVTGLRQVPVSSPSDLIDALTAGERRRHVGPTVQNARSSRSHSIFTIRIESTPNDPSAVAFASVVNLVDLAGSERCDPRGASVQRAKEARHINRSLTGLHRVIASLLGAGAAPGHVPYRDTKLTEILKPGLCGRCSCAVIATITASADQRDETMNTLRFASLARRLPARPAPAAGLQIVVDRLQTELNECQDDKRIARLEERNRQLARDLRRHVRAYRDLHRQCRLLQRQLQEKIHEGDDDADNEWDEIVSLSSLATSPVQVQQPFSCIKFCVGRLGGHPAKLSVLPARNSIAYRSSNRPALNGDRYIDISAIVSIEAHSARSDVFLKNGVGESVAERCVSFQTADRTLDIVMQSAQHVDQIVAMVNDLRQTTRTGEAVEAIQLRDVP</sequence>
<keyword evidence="3 7" id="KW-0175">Coiled coil</keyword>
<evidence type="ECO:0000313" key="11">
    <source>
        <dbReference type="Proteomes" id="UP000039324"/>
    </source>
</evidence>
<name>A0A0G4IGK4_PLABS</name>
<dbReference type="PANTHER" id="PTHR47968">
    <property type="entry name" value="CENTROMERE PROTEIN E"/>
    <property type="match status" value="1"/>
</dbReference>
<feature type="binding site" evidence="5">
    <location>
        <begin position="283"/>
        <end position="290"/>
    </location>
    <ligand>
        <name>ATP</name>
        <dbReference type="ChEBI" id="CHEBI:30616"/>
    </ligand>
</feature>
<dbReference type="Gene3D" id="3.40.850.10">
    <property type="entry name" value="Kinesin motor domain"/>
    <property type="match status" value="1"/>
</dbReference>
<feature type="transmembrane region" description="Helical" evidence="8">
    <location>
        <begin position="12"/>
        <end position="35"/>
    </location>
</feature>
<evidence type="ECO:0000256" key="3">
    <source>
        <dbReference type="ARBA" id="ARBA00023054"/>
    </source>
</evidence>
<dbReference type="GO" id="GO:0005524">
    <property type="term" value="F:ATP binding"/>
    <property type="evidence" value="ECO:0007669"/>
    <property type="project" value="UniProtKB-UniRule"/>
</dbReference>
<dbReference type="Proteomes" id="UP000039324">
    <property type="component" value="Unassembled WGS sequence"/>
</dbReference>
<comment type="similarity">
    <text evidence="5 6">Belongs to the TRAFAC class myosin-kinesin ATPase superfamily. Kinesin family.</text>
</comment>
<feature type="transmembrane region" description="Helical" evidence="8">
    <location>
        <begin position="55"/>
        <end position="76"/>
    </location>
</feature>
<dbReference type="GO" id="GO:0008017">
    <property type="term" value="F:microtubule binding"/>
    <property type="evidence" value="ECO:0007669"/>
    <property type="project" value="InterPro"/>
</dbReference>
<feature type="domain" description="Kinesin motor" evidence="9">
    <location>
        <begin position="201"/>
        <end position="522"/>
    </location>
</feature>
<dbReference type="PANTHER" id="PTHR47968:SF75">
    <property type="entry name" value="CENTROMERE-ASSOCIATED PROTEIN E"/>
    <property type="match status" value="1"/>
</dbReference>
<dbReference type="InterPro" id="IPR036961">
    <property type="entry name" value="Kinesin_motor_dom_sf"/>
</dbReference>
<dbReference type="PROSITE" id="PS50067">
    <property type="entry name" value="KINESIN_MOTOR_2"/>
    <property type="match status" value="1"/>
</dbReference>
<evidence type="ECO:0000313" key="10">
    <source>
        <dbReference type="EMBL" id="CEO94346.1"/>
    </source>
</evidence>
<keyword evidence="8" id="KW-0812">Transmembrane</keyword>
<reference evidence="10 11" key="1">
    <citation type="submission" date="2015-02" db="EMBL/GenBank/DDBJ databases">
        <authorList>
            <person name="Chooi Y.-H."/>
        </authorList>
    </citation>
    <scope>NUCLEOTIDE SEQUENCE [LARGE SCALE GENOMIC DNA]</scope>
    <source>
        <strain evidence="10">E3</strain>
    </source>
</reference>
<evidence type="ECO:0000256" key="1">
    <source>
        <dbReference type="ARBA" id="ARBA00022741"/>
    </source>
</evidence>
<dbReference type="InterPro" id="IPR019821">
    <property type="entry name" value="Kinesin_motor_CS"/>
</dbReference>
<keyword evidence="1 5" id="KW-0547">Nucleotide-binding</keyword>
<dbReference type="PRINTS" id="PR00380">
    <property type="entry name" value="KINESINHEAVY"/>
</dbReference>
<keyword evidence="2 5" id="KW-0067">ATP-binding</keyword>
<dbReference type="SMART" id="SM00129">
    <property type="entry name" value="KISc"/>
    <property type="match status" value="1"/>
</dbReference>
<dbReference type="GO" id="GO:0007018">
    <property type="term" value="P:microtubule-based movement"/>
    <property type="evidence" value="ECO:0007669"/>
    <property type="project" value="InterPro"/>
</dbReference>
<dbReference type="Pfam" id="PF00225">
    <property type="entry name" value="Kinesin"/>
    <property type="match status" value="1"/>
</dbReference>
<proteinExistence type="inferred from homology"/>
<protein>
    <recommendedName>
        <fullName evidence="6">Kinesin-like protein</fullName>
    </recommendedName>
</protein>
<dbReference type="PROSITE" id="PS00411">
    <property type="entry name" value="KINESIN_MOTOR_1"/>
    <property type="match status" value="1"/>
</dbReference>
<evidence type="ECO:0000256" key="4">
    <source>
        <dbReference type="ARBA" id="ARBA00023175"/>
    </source>
</evidence>
<dbReference type="OrthoDB" id="3176171at2759"/>
<feature type="coiled-coil region" evidence="7">
    <location>
        <begin position="529"/>
        <end position="593"/>
    </location>
</feature>
<evidence type="ECO:0000256" key="2">
    <source>
        <dbReference type="ARBA" id="ARBA00022840"/>
    </source>
</evidence>
<evidence type="ECO:0000259" key="9">
    <source>
        <dbReference type="PROSITE" id="PS50067"/>
    </source>
</evidence>
<keyword evidence="6" id="KW-0493">Microtubule</keyword>
<dbReference type="InterPro" id="IPR001752">
    <property type="entry name" value="Kinesin_motor_dom"/>
</dbReference>
<gene>
    <name evidence="10" type="ORF">PBRA_000131</name>
</gene>
<keyword evidence="4 5" id="KW-0505">Motor protein</keyword>
<keyword evidence="11" id="KW-1185">Reference proteome</keyword>
<dbReference type="InterPro" id="IPR027417">
    <property type="entry name" value="P-loop_NTPase"/>
</dbReference>